<feature type="transmembrane region" description="Helical" evidence="10">
    <location>
        <begin position="251"/>
        <end position="272"/>
    </location>
</feature>
<evidence type="ECO:0000256" key="6">
    <source>
        <dbReference type="ARBA" id="ARBA00022989"/>
    </source>
</evidence>
<dbReference type="GO" id="GO:0004984">
    <property type="term" value="F:olfactory receptor activity"/>
    <property type="evidence" value="ECO:0007669"/>
    <property type="project" value="InterPro"/>
</dbReference>
<proteinExistence type="predicted"/>
<evidence type="ECO:0000313" key="11">
    <source>
        <dbReference type="EMBL" id="KAJ3663368.1"/>
    </source>
</evidence>
<comment type="subcellular location">
    <subcellularLocation>
        <location evidence="1">Cell membrane</location>
        <topology evidence="1">Multi-pass membrane protein</topology>
    </subcellularLocation>
</comment>
<sequence>MRKFIWKDTIKRNIFVLRFAGLWPEGVEGYKLNYYTIYSILVNLFMNGNNVFQTAYICFIYTDLQALTAIFFVLVTDWLATIKIICYINNIRILQHLILDLERTEFQPRNDCQLHLVLPTLKTWKIVYEAFVAVTVTAMLLFCLIPLVDGAFKEFRLPFWAWYPYETKISPNYELTYIYQVVSTAMLAATNLNMDTLMAALMMYVAIQCDFLSDNVKHVKNNEDSQFVNEFEYHVKHHQMILRFACNTNKFFNGIVLGQFFTSAAALALAMFQLTLVVPMSSEFISLLFCQFDDSTNFFVLLVWQRSRNEGKFCCY</sequence>
<protein>
    <recommendedName>
        <fullName evidence="13">7tm 6 domain containing protein</fullName>
    </recommendedName>
</protein>
<evidence type="ECO:0000256" key="8">
    <source>
        <dbReference type="ARBA" id="ARBA00023170"/>
    </source>
</evidence>
<comment type="caution">
    <text evidence="11">The sequence shown here is derived from an EMBL/GenBank/DDBJ whole genome shotgun (WGS) entry which is preliminary data.</text>
</comment>
<evidence type="ECO:0000256" key="9">
    <source>
        <dbReference type="ARBA" id="ARBA00023224"/>
    </source>
</evidence>
<gene>
    <name evidence="11" type="ORF">Zmor_007648</name>
</gene>
<evidence type="ECO:0000313" key="12">
    <source>
        <dbReference type="Proteomes" id="UP001168821"/>
    </source>
</evidence>
<feature type="transmembrane region" description="Helical" evidence="10">
    <location>
        <begin position="126"/>
        <end position="148"/>
    </location>
</feature>
<name>A0AA38MPZ9_9CUCU</name>
<organism evidence="11 12">
    <name type="scientific">Zophobas morio</name>
    <dbReference type="NCBI Taxonomy" id="2755281"/>
    <lineage>
        <taxon>Eukaryota</taxon>
        <taxon>Metazoa</taxon>
        <taxon>Ecdysozoa</taxon>
        <taxon>Arthropoda</taxon>
        <taxon>Hexapoda</taxon>
        <taxon>Insecta</taxon>
        <taxon>Pterygota</taxon>
        <taxon>Neoptera</taxon>
        <taxon>Endopterygota</taxon>
        <taxon>Coleoptera</taxon>
        <taxon>Polyphaga</taxon>
        <taxon>Cucujiformia</taxon>
        <taxon>Tenebrionidae</taxon>
        <taxon>Zophobas</taxon>
    </lineage>
</organism>
<keyword evidence="2" id="KW-1003">Cell membrane</keyword>
<evidence type="ECO:0000256" key="7">
    <source>
        <dbReference type="ARBA" id="ARBA00023136"/>
    </source>
</evidence>
<dbReference type="AlphaFoldDB" id="A0AA38MPZ9"/>
<dbReference type="GO" id="GO:0005549">
    <property type="term" value="F:odorant binding"/>
    <property type="evidence" value="ECO:0007669"/>
    <property type="project" value="InterPro"/>
</dbReference>
<keyword evidence="7 10" id="KW-0472">Membrane</keyword>
<dbReference type="Pfam" id="PF02949">
    <property type="entry name" value="7tm_6"/>
    <property type="match status" value="1"/>
</dbReference>
<accession>A0AA38MPZ9</accession>
<dbReference type="GO" id="GO:0007165">
    <property type="term" value="P:signal transduction"/>
    <property type="evidence" value="ECO:0007669"/>
    <property type="project" value="UniProtKB-KW"/>
</dbReference>
<reference evidence="11" key="1">
    <citation type="journal article" date="2023" name="G3 (Bethesda)">
        <title>Whole genome assemblies of Zophobas morio and Tenebrio molitor.</title>
        <authorList>
            <person name="Kaur S."/>
            <person name="Stinson S.A."/>
            <person name="diCenzo G.C."/>
        </authorList>
    </citation>
    <scope>NUCLEOTIDE SEQUENCE</scope>
    <source>
        <strain evidence="11">QUZm001</strain>
    </source>
</reference>
<keyword evidence="6 10" id="KW-1133">Transmembrane helix</keyword>
<keyword evidence="5" id="KW-0552">Olfaction</keyword>
<dbReference type="PANTHER" id="PTHR21137">
    <property type="entry name" value="ODORANT RECEPTOR"/>
    <property type="match status" value="1"/>
</dbReference>
<keyword evidence="8" id="KW-0675">Receptor</keyword>
<evidence type="ECO:0000256" key="4">
    <source>
        <dbReference type="ARBA" id="ARBA00022692"/>
    </source>
</evidence>
<keyword evidence="4 10" id="KW-0812">Transmembrane</keyword>
<keyword evidence="3" id="KW-0716">Sensory transduction</keyword>
<dbReference type="GO" id="GO:0005886">
    <property type="term" value="C:plasma membrane"/>
    <property type="evidence" value="ECO:0007669"/>
    <property type="project" value="UniProtKB-SubCell"/>
</dbReference>
<evidence type="ECO:0000256" key="3">
    <source>
        <dbReference type="ARBA" id="ARBA00022606"/>
    </source>
</evidence>
<evidence type="ECO:0000256" key="10">
    <source>
        <dbReference type="SAM" id="Phobius"/>
    </source>
</evidence>
<evidence type="ECO:0008006" key="13">
    <source>
        <dbReference type="Google" id="ProtNLM"/>
    </source>
</evidence>
<evidence type="ECO:0000256" key="2">
    <source>
        <dbReference type="ARBA" id="ARBA00022475"/>
    </source>
</evidence>
<dbReference type="InterPro" id="IPR004117">
    <property type="entry name" value="7tm6_olfct_rcpt"/>
</dbReference>
<dbReference type="PANTHER" id="PTHR21137:SF35">
    <property type="entry name" value="ODORANT RECEPTOR 19A-RELATED"/>
    <property type="match status" value="1"/>
</dbReference>
<keyword evidence="12" id="KW-1185">Reference proteome</keyword>
<keyword evidence="9" id="KW-0807">Transducer</keyword>
<evidence type="ECO:0000256" key="1">
    <source>
        <dbReference type="ARBA" id="ARBA00004651"/>
    </source>
</evidence>
<dbReference type="Proteomes" id="UP001168821">
    <property type="component" value="Unassembled WGS sequence"/>
</dbReference>
<evidence type="ECO:0000256" key="5">
    <source>
        <dbReference type="ARBA" id="ARBA00022725"/>
    </source>
</evidence>
<dbReference type="EMBL" id="JALNTZ010000002">
    <property type="protein sequence ID" value="KAJ3663368.1"/>
    <property type="molecule type" value="Genomic_DNA"/>
</dbReference>